<comment type="caution">
    <text evidence="2">The sequence shown here is derived from an EMBL/GenBank/DDBJ whole genome shotgun (WGS) entry which is preliminary data.</text>
</comment>
<feature type="transmembrane region" description="Helical" evidence="1">
    <location>
        <begin position="308"/>
        <end position="327"/>
    </location>
</feature>
<dbReference type="Proteomes" id="UP001303473">
    <property type="component" value="Unassembled WGS sequence"/>
</dbReference>
<reference evidence="3" key="1">
    <citation type="journal article" date="2023" name="Mol. Phylogenet. Evol.">
        <title>Genome-scale phylogeny and comparative genomics of the fungal order Sordariales.</title>
        <authorList>
            <person name="Hensen N."/>
            <person name="Bonometti L."/>
            <person name="Westerberg I."/>
            <person name="Brannstrom I.O."/>
            <person name="Guillou S."/>
            <person name="Cros-Aarteil S."/>
            <person name="Calhoun S."/>
            <person name="Haridas S."/>
            <person name="Kuo A."/>
            <person name="Mondo S."/>
            <person name="Pangilinan J."/>
            <person name="Riley R."/>
            <person name="LaButti K."/>
            <person name="Andreopoulos B."/>
            <person name="Lipzen A."/>
            <person name="Chen C."/>
            <person name="Yan M."/>
            <person name="Daum C."/>
            <person name="Ng V."/>
            <person name="Clum A."/>
            <person name="Steindorff A."/>
            <person name="Ohm R.A."/>
            <person name="Martin F."/>
            <person name="Silar P."/>
            <person name="Natvig D.O."/>
            <person name="Lalanne C."/>
            <person name="Gautier V."/>
            <person name="Ament-Velasquez S.L."/>
            <person name="Kruys A."/>
            <person name="Hutchinson M.I."/>
            <person name="Powell A.J."/>
            <person name="Barry K."/>
            <person name="Miller A.N."/>
            <person name="Grigoriev I.V."/>
            <person name="Debuchy R."/>
            <person name="Gladieux P."/>
            <person name="Hiltunen Thoren M."/>
            <person name="Johannesson H."/>
        </authorList>
    </citation>
    <scope>NUCLEOTIDE SEQUENCE [LARGE SCALE GENOMIC DNA]</scope>
    <source>
        <strain evidence="3">CBS 340.73</strain>
    </source>
</reference>
<keyword evidence="1" id="KW-1133">Transmembrane helix</keyword>
<evidence type="ECO:0000313" key="2">
    <source>
        <dbReference type="EMBL" id="KAK3944645.1"/>
    </source>
</evidence>
<name>A0AAN6S8R4_9PEZI</name>
<dbReference type="AlphaFoldDB" id="A0AAN6S8R4"/>
<keyword evidence="1" id="KW-0472">Membrane</keyword>
<feature type="transmembrane region" description="Helical" evidence="1">
    <location>
        <begin position="62"/>
        <end position="82"/>
    </location>
</feature>
<organism evidence="2 3">
    <name type="scientific">Diplogelasinospora grovesii</name>
    <dbReference type="NCBI Taxonomy" id="303347"/>
    <lineage>
        <taxon>Eukaryota</taxon>
        <taxon>Fungi</taxon>
        <taxon>Dikarya</taxon>
        <taxon>Ascomycota</taxon>
        <taxon>Pezizomycotina</taxon>
        <taxon>Sordariomycetes</taxon>
        <taxon>Sordariomycetidae</taxon>
        <taxon>Sordariales</taxon>
        <taxon>Diplogelasinosporaceae</taxon>
        <taxon>Diplogelasinospora</taxon>
    </lineage>
</organism>
<feature type="transmembrane region" description="Helical" evidence="1">
    <location>
        <begin position="339"/>
        <end position="360"/>
    </location>
</feature>
<gene>
    <name evidence="2" type="ORF">QBC46DRAFT_157740</name>
</gene>
<evidence type="ECO:0000313" key="3">
    <source>
        <dbReference type="Proteomes" id="UP001303473"/>
    </source>
</evidence>
<dbReference type="EMBL" id="MU853758">
    <property type="protein sequence ID" value="KAK3944645.1"/>
    <property type="molecule type" value="Genomic_DNA"/>
</dbReference>
<feature type="transmembrane region" description="Helical" evidence="1">
    <location>
        <begin position="153"/>
        <end position="174"/>
    </location>
</feature>
<feature type="transmembrane region" description="Helical" evidence="1">
    <location>
        <begin position="195"/>
        <end position="219"/>
    </location>
</feature>
<sequence length="363" mass="38854">MRRSKQAQAAVAEAFSSAVDDGVAATKELATTGVAQVSAKASSLAKHETATRSVASRLPEPIRFALVVVLSFTLSALAQSFLGEWTGGELATIARQPESRTEVAVLTAWRILELALGWFGNYDGYDLAALTLLSHGPGAYLTSEFYGIRALTAAAYLGVDALSAFIPFVLLRQLSGAHSAARGVPNREIVLDKTLEALTAILSGLIYSVVLFLACRTYLPTVLVVYFNGIPTVQPAVETVPLGLDRIPTHILSLLFGLAARAFIFTPLVTTPHTLEDDEVGEFDPVSATFGQTLYWNLWGYTTQTKVAILRTAVVMFVTAVSTYLQCAMMINGVESYGAVMYAAIWVVAAMVTGLSLRYVGSV</sequence>
<accession>A0AAN6S8R4</accession>
<protein>
    <submittedName>
        <fullName evidence="2">Uncharacterized protein</fullName>
    </submittedName>
</protein>
<keyword evidence="1" id="KW-0812">Transmembrane</keyword>
<keyword evidence="3" id="KW-1185">Reference proteome</keyword>
<evidence type="ECO:0000256" key="1">
    <source>
        <dbReference type="SAM" id="Phobius"/>
    </source>
</evidence>
<proteinExistence type="predicted"/>